<keyword evidence="2" id="KW-0488">Methylation</keyword>
<dbReference type="RefSeq" id="WP_204635061.1">
    <property type="nucleotide sequence ID" value="NZ_JADIKC010000003.1"/>
</dbReference>
<keyword evidence="4" id="KW-0812">Transmembrane</keyword>
<dbReference type="Pfam" id="PF07963">
    <property type="entry name" value="N_methyl"/>
    <property type="match status" value="1"/>
</dbReference>
<gene>
    <name evidence="5" type="ORF">ISP20_05375</name>
</gene>
<dbReference type="PROSITE" id="PS00409">
    <property type="entry name" value="PROKAR_NTER_METHYL"/>
    <property type="match status" value="1"/>
</dbReference>
<reference evidence="5 6" key="1">
    <citation type="submission" date="2020-10" db="EMBL/GenBank/DDBJ databases">
        <title>Phylogeny of dyella-like bacteria.</title>
        <authorList>
            <person name="Fu J."/>
        </authorList>
    </citation>
    <scope>NUCLEOTIDE SEQUENCE [LARGE SCALE GENOMIC DNA]</scope>
    <source>
        <strain evidence="5 6">THG-B117</strain>
    </source>
</reference>
<dbReference type="InterPro" id="IPR045584">
    <property type="entry name" value="Pilin-like"/>
</dbReference>
<dbReference type="NCBIfam" id="TIGR02532">
    <property type="entry name" value="IV_pilin_GFxxxE"/>
    <property type="match status" value="1"/>
</dbReference>
<dbReference type="Proteomes" id="UP001430065">
    <property type="component" value="Unassembled WGS sequence"/>
</dbReference>
<dbReference type="SUPFAM" id="SSF54523">
    <property type="entry name" value="Pili subunits"/>
    <property type="match status" value="1"/>
</dbReference>
<evidence type="ECO:0000313" key="5">
    <source>
        <dbReference type="EMBL" id="MBM7120590.1"/>
    </source>
</evidence>
<dbReference type="PANTHER" id="PTHR30093">
    <property type="entry name" value="GENERAL SECRETION PATHWAY PROTEIN G"/>
    <property type="match status" value="1"/>
</dbReference>
<comment type="similarity">
    <text evidence="1 3">Belongs to the N-Me-Phe pilin family.</text>
</comment>
<keyword evidence="4" id="KW-1133">Transmembrane helix</keyword>
<dbReference type="InterPro" id="IPR001082">
    <property type="entry name" value="Pilin"/>
</dbReference>
<evidence type="ECO:0000256" key="4">
    <source>
        <dbReference type="SAM" id="Phobius"/>
    </source>
</evidence>
<name>A0ABS2JP42_9GAMM</name>
<keyword evidence="6" id="KW-1185">Reference proteome</keyword>
<evidence type="ECO:0000313" key="6">
    <source>
        <dbReference type="Proteomes" id="UP001430065"/>
    </source>
</evidence>
<evidence type="ECO:0000256" key="2">
    <source>
        <dbReference type="ARBA" id="ARBA00022481"/>
    </source>
</evidence>
<dbReference type="EMBL" id="JADIKC010000003">
    <property type="protein sequence ID" value="MBM7120590.1"/>
    <property type="molecule type" value="Genomic_DNA"/>
</dbReference>
<sequence>MKNVQKGFTLIELMIVVAIIAILAAIAIPQYQSYITKAQFSESQTVADGLKTPVVEYFNQTGSCPVVGGPNGTGGSLATTGASYGGKYVSTATVVDNAPTGCNIEVTFKATPSVSSPLSTKKVLISGKNNGGSFSWICDAGNASTIPTQYEPQVCVGN</sequence>
<comment type="caution">
    <text evidence="5">The sequence shown here is derived from an EMBL/GenBank/DDBJ whole genome shotgun (WGS) entry which is preliminary data.</text>
</comment>
<evidence type="ECO:0000256" key="1">
    <source>
        <dbReference type="ARBA" id="ARBA00005233"/>
    </source>
</evidence>
<organism evidence="5 6">
    <name type="scientific">Dyella kyungheensis</name>
    <dbReference type="NCBI Taxonomy" id="1242174"/>
    <lineage>
        <taxon>Bacteria</taxon>
        <taxon>Pseudomonadati</taxon>
        <taxon>Pseudomonadota</taxon>
        <taxon>Gammaproteobacteria</taxon>
        <taxon>Lysobacterales</taxon>
        <taxon>Rhodanobacteraceae</taxon>
        <taxon>Dyella</taxon>
    </lineage>
</organism>
<proteinExistence type="inferred from homology"/>
<evidence type="ECO:0000256" key="3">
    <source>
        <dbReference type="RuleBase" id="RU000389"/>
    </source>
</evidence>
<feature type="transmembrane region" description="Helical" evidence="4">
    <location>
        <begin position="7"/>
        <end position="28"/>
    </location>
</feature>
<keyword evidence="3" id="KW-0281">Fimbrium</keyword>
<dbReference type="InterPro" id="IPR012902">
    <property type="entry name" value="N_methyl_site"/>
</dbReference>
<accession>A0ABS2JP42</accession>
<protein>
    <submittedName>
        <fullName evidence="5">Pilin</fullName>
    </submittedName>
</protein>
<keyword evidence="4" id="KW-0472">Membrane</keyword>
<dbReference type="Pfam" id="PF00114">
    <property type="entry name" value="Pilin"/>
    <property type="match status" value="1"/>
</dbReference>
<dbReference type="Gene3D" id="3.30.700.10">
    <property type="entry name" value="Glycoprotein, Type 4 Pilin"/>
    <property type="match status" value="1"/>
</dbReference>
<dbReference type="PANTHER" id="PTHR30093:SF34">
    <property type="entry name" value="PREPILIN PEPTIDASE-DEPENDENT PROTEIN D"/>
    <property type="match status" value="1"/>
</dbReference>